<keyword evidence="6 10" id="KW-0653">Protein transport</keyword>
<dbReference type="NCBIfam" id="TIGR00966">
    <property type="entry name" value="transloc_SecF"/>
    <property type="match status" value="1"/>
</dbReference>
<keyword evidence="9 10" id="KW-0472">Membrane</keyword>
<comment type="subunit">
    <text evidence="10">Forms a complex with SecF. Part of the essential Sec protein translocation apparatus which comprises SecA, SecYEG and auxiliary proteins SecDF-YajC and YidC.</text>
</comment>
<protein>
    <recommendedName>
        <fullName evidence="10 11">Multifunctional fusion protein</fullName>
    </recommendedName>
    <domain>
        <recommendedName>
            <fullName evidence="10">Protein translocase subunit SecD</fullName>
        </recommendedName>
    </domain>
    <domain>
        <recommendedName>
            <fullName evidence="11">Protein-export membrane protein SecF</fullName>
        </recommendedName>
    </domain>
</protein>
<dbReference type="InterPro" id="IPR048634">
    <property type="entry name" value="SecD_SecF_C"/>
</dbReference>
<evidence type="ECO:0000256" key="10">
    <source>
        <dbReference type="HAMAP-Rule" id="MF_01463"/>
    </source>
</evidence>
<feature type="domain" description="SecDF P1 head subdomain" evidence="15">
    <location>
        <begin position="236"/>
        <end position="350"/>
    </location>
</feature>
<dbReference type="Pfam" id="PF07549">
    <property type="entry name" value="Sec_GG"/>
    <property type="match status" value="2"/>
</dbReference>
<evidence type="ECO:0000256" key="3">
    <source>
        <dbReference type="ARBA" id="ARBA00022475"/>
    </source>
</evidence>
<dbReference type="AlphaFoldDB" id="A0A975Q3Q3"/>
<feature type="transmembrane region" description="Helical" evidence="10">
    <location>
        <begin position="369"/>
        <end position="389"/>
    </location>
</feature>
<keyword evidence="7 10" id="KW-1133">Transmembrane helix</keyword>
<feature type="transmembrane region" description="Helical" evidence="10">
    <location>
        <begin position="805"/>
        <end position="830"/>
    </location>
</feature>
<dbReference type="GO" id="GO:0015450">
    <property type="term" value="F:protein-transporting ATPase activity"/>
    <property type="evidence" value="ECO:0007669"/>
    <property type="project" value="InterPro"/>
</dbReference>
<name>A0A975Q3Q3_9SPHN</name>
<dbReference type="Pfam" id="PF02355">
    <property type="entry name" value="SecD_SecF_C"/>
    <property type="match status" value="2"/>
</dbReference>
<evidence type="ECO:0000256" key="7">
    <source>
        <dbReference type="ARBA" id="ARBA00022989"/>
    </source>
</evidence>
<dbReference type="InterPro" id="IPR054384">
    <property type="entry name" value="SecDF_P1_head"/>
</dbReference>
<proteinExistence type="inferred from homology"/>
<comment type="subunit">
    <text evidence="11">Forms a complex with SecD. Part of the essential Sec protein translocation apparatus which comprises SecA, SecYEG and auxiliary proteins SecDF-YajC and YidC.</text>
</comment>
<comment type="function">
    <text evidence="10">Part of the Sec protein translocase complex. Interacts with the SecYEG preprotein conducting channel. SecDF uses the proton motive force (PMF) to complete protein translocation after the ATP-dependent function of SecA.</text>
</comment>
<evidence type="ECO:0000256" key="5">
    <source>
        <dbReference type="ARBA" id="ARBA00022692"/>
    </source>
</evidence>
<sequence>MLVFPRWKVALIILTLALGVLFAVPSFLPDRIVSKLPAAMQTRVNLGLDLSGGSHLLLEANPDDVAKQRVENMEEQVRTALRRDQPRIAIGDISRKDGKLSFMVRDNSQVDAAVERLRPLTQGAGMTGQRDFNVEVVDGNTIVITPTQAGIDKAINDSMDVATDVIRKRIDEMGTREPTIIRQGSNRIVVQVPGLQDPKALKDLLGQTAKLEFKLVDYAANPAEVAQGRAPVGSEILPYPDNRGGPPVIAVRRQVMVSGEDLIDAQQTYEQQSNTPVVSITFNSAGGRKFGRVTSENVNRPFAIILDGKVLSAPNINEPILGGSAQISGNFTVESANQLAIALRSGKLPVALTVVEERTVGPQLGADSIRAGILASAIAAGAVIIFMFLSYGRFGVYANLAVVINIFVILGVMGLLNATLTLPGIAGFVLTIGTAVDANVLIYERIREERRRGRGVVQAVEFGYKEASRTIFEANVTHAIAGGIMLALGSGPVKGFAIVLLIGIATSVFTAVTFTRMLAAHWLRKERPADIKMGIMRIVPDDTNIGFVAIRHWAFGLTALLTVLAVGAVGVKHLNLGVDFVGGLMIEAKFAEAPHLDKVRSSIERLNVGESSLQQFGDPKTVSIRLPVPDQGGAGASNLVVEKVRKAMTAEYPGVVFSRYDTVSGKVSGELIQNGILAVMLAVIGIAIFSWFRYEWQFGVSTFVAIMHDVLMTLGFFAVTQLEFDLNIVAAVLTIVGYSINDKMVIDDRIRENMRKYRKMDMKGLIDLSVNETLPRTVMTSVTVMLALAALLIFGGHVLRGFTAAMMLGIVVGTYSSVYVSSSLLITLGLKPQLTDKKSAKGIAGQGERVTARTADDGAQP</sequence>
<organism evidence="16 17">
    <name type="scientific">Sphingobium phenoxybenzoativorans</name>
    <dbReference type="NCBI Taxonomy" id="1592790"/>
    <lineage>
        <taxon>Bacteria</taxon>
        <taxon>Pseudomonadati</taxon>
        <taxon>Pseudomonadota</taxon>
        <taxon>Alphaproteobacteria</taxon>
        <taxon>Sphingomonadales</taxon>
        <taxon>Sphingomonadaceae</taxon>
        <taxon>Sphingobium</taxon>
    </lineage>
</organism>
<dbReference type="PANTHER" id="PTHR30081">
    <property type="entry name" value="PROTEIN-EXPORT MEMBRANE PROTEIN SEC"/>
    <property type="match status" value="1"/>
</dbReference>
<dbReference type="GO" id="GO:0006605">
    <property type="term" value="P:protein targeting"/>
    <property type="evidence" value="ECO:0007669"/>
    <property type="project" value="UniProtKB-UniRule"/>
</dbReference>
<dbReference type="NCBIfam" id="NF009583">
    <property type="entry name" value="PRK13024.1-3"/>
    <property type="match status" value="1"/>
</dbReference>
<dbReference type="PRINTS" id="PR01755">
    <property type="entry name" value="SECFTRNLCASE"/>
</dbReference>
<comment type="caution">
    <text evidence="10">Lacks conserved residue(s) required for the propagation of feature annotation.</text>
</comment>
<keyword evidence="8 10" id="KW-0811">Translocation</keyword>
<keyword evidence="3 10" id="KW-1003">Cell membrane</keyword>
<feature type="transmembrane region" description="Helical" evidence="10">
    <location>
        <begin position="471"/>
        <end position="490"/>
    </location>
</feature>
<feature type="transmembrane region" description="Helical" evidence="10">
    <location>
        <begin position="671"/>
        <end position="692"/>
    </location>
</feature>
<dbReference type="HAMAP" id="MF_01464_B">
    <property type="entry name" value="SecF_B"/>
    <property type="match status" value="1"/>
</dbReference>
<comment type="subcellular location">
    <subcellularLocation>
        <location evidence="1 10">Cell membrane</location>
        <topology evidence="1 10">Multi-pass membrane protein</topology>
    </subcellularLocation>
</comment>
<dbReference type="PANTHER" id="PTHR30081:SF1">
    <property type="entry name" value="PROTEIN TRANSLOCASE SUBUNIT SECD"/>
    <property type="match status" value="1"/>
</dbReference>
<dbReference type="FunFam" id="3.30.1360.200:FF:000002">
    <property type="entry name" value="Preprotein translocase subunit SecD"/>
    <property type="match status" value="1"/>
</dbReference>
<feature type="region of interest" description="Disordered" evidence="12">
    <location>
        <begin position="841"/>
        <end position="861"/>
    </location>
</feature>
<dbReference type="SUPFAM" id="SSF82866">
    <property type="entry name" value="Multidrug efflux transporter AcrB transmembrane domain"/>
    <property type="match status" value="2"/>
</dbReference>
<dbReference type="InterPro" id="IPR022813">
    <property type="entry name" value="SecD/SecF_arch_bac"/>
</dbReference>
<dbReference type="NCBIfam" id="TIGR01129">
    <property type="entry name" value="secD"/>
    <property type="match status" value="1"/>
</dbReference>
<gene>
    <name evidence="10 16" type="primary">secD</name>
    <name evidence="11" type="synonym">secF</name>
    <name evidence="16" type="ORF">KFK14_10065</name>
</gene>
<feature type="domain" description="Protein export membrane protein SecD/SecF C-terminal" evidence="13">
    <location>
        <begin position="653"/>
        <end position="829"/>
    </location>
</feature>
<dbReference type="KEGG" id="spph:KFK14_10065"/>
<feature type="compositionally biased region" description="Basic and acidic residues" evidence="12">
    <location>
        <begin position="850"/>
        <end position="861"/>
    </location>
</feature>
<evidence type="ECO:0000259" key="13">
    <source>
        <dbReference type="Pfam" id="PF02355"/>
    </source>
</evidence>
<dbReference type="InterPro" id="IPR005665">
    <property type="entry name" value="SecF_bac"/>
</dbReference>
<dbReference type="Pfam" id="PF21760">
    <property type="entry name" value="SecD_1st"/>
    <property type="match status" value="1"/>
</dbReference>
<dbReference type="NCBIfam" id="TIGR00916">
    <property type="entry name" value="2A0604s01"/>
    <property type="match status" value="2"/>
</dbReference>
<evidence type="ECO:0000256" key="6">
    <source>
        <dbReference type="ARBA" id="ARBA00022927"/>
    </source>
</evidence>
<dbReference type="InterPro" id="IPR022646">
    <property type="entry name" value="SecD/SecF_CS"/>
</dbReference>
<evidence type="ECO:0000259" key="14">
    <source>
        <dbReference type="Pfam" id="PF21760"/>
    </source>
</evidence>
<dbReference type="InterPro" id="IPR055344">
    <property type="entry name" value="SecD_SecF_C_bact"/>
</dbReference>
<dbReference type="FunFam" id="1.20.1640.10:FF:000004">
    <property type="entry name" value="Protein translocase subunit SecD"/>
    <property type="match status" value="1"/>
</dbReference>
<feature type="transmembrane region" description="Helical" evidence="10">
    <location>
        <begin position="422"/>
        <end position="442"/>
    </location>
</feature>
<evidence type="ECO:0000256" key="4">
    <source>
        <dbReference type="ARBA" id="ARBA00022519"/>
    </source>
</evidence>
<feature type="transmembrane region" description="Helical" evidence="10">
    <location>
        <begin position="396"/>
        <end position="416"/>
    </location>
</feature>
<dbReference type="InterPro" id="IPR048631">
    <property type="entry name" value="SecD_1st"/>
</dbReference>
<evidence type="ECO:0000256" key="11">
    <source>
        <dbReference type="HAMAP-Rule" id="MF_01464"/>
    </source>
</evidence>
<evidence type="ECO:0000259" key="15">
    <source>
        <dbReference type="Pfam" id="PF22599"/>
    </source>
</evidence>
<feature type="domain" description="Protein export membrane protein SecD/SecF C-terminal" evidence="13">
    <location>
        <begin position="353"/>
        <end position="522"/>
    </location>
</feature>
<feature type="transmembrane region" description="Helical" evidence="10">
    <location>
        <begin position="778"/>
        <end position="799"/>
    </location>
</feature>
<evidence type="ECO:0000256" key="8">
    <source>
        <dbReference type="ARBA" id="ARBA00023010"/>
    </source>
</evidence>
<evidence type="ECO:0000256" key="1">
    <source>
        <dbReference type="ARBA" id="ARBA00004651"/>
    </source>
</evidence>
<keyword evidence="4" id="KW-0997">Cell inner membrane</keyword>
<dbReference type="Gene3D" id="3.30.70.3400">
    <property type="match status" value="1"/>
</dbReference>
<feature type="domain" description="Protein translocase subunit SecDF P1" evidence="14">
    <location>
        <begin position="159"/>
        <end position="217"/>
    </location>
</feature>
<dbReference type="Gene3D" id="3.30.1360.200">
    <property type="match status" value="1"/>
</dbReference>
<evidence type="ECO:0000313" key="16">
    <source>
        <dbReference type="EMBL" id="QUT07693.1"/>
    </source>
</evidence>
<accession>A0A975Q3Q3</accession>
<comment type="similarity">
    <text evidence="11">Belongs to the SecD/SecF family. SecF subfamily.</text>
</comment>
<keyword evidence="2 10" id="KW-0813">Transport</keyword>
<evidence type="ECO:0000256" key="2">
    <source>
        <dbReference type="ARBA" id="ARBA00022448"/>
    </source>
</evidence>
<dbReference type="HAMAP" id="MF_01463_B">
    <property type="entry name" value="SecD_B"/>
    <property type="match status" value="1"/>
</dbReference>
<feature type="transmembrane region" description="Helical" evidence="10">
    <location>
        <begin position="699"/>
        <end position="720"/>
    </location>
</feature>
<dbReference type="InterPro" id="IPR022645">
    <property type="entry name" value="SecD/SecF_bac"/>
</dbReference>
<keyword evidence="17" id="KW-1185">Reference proteome</keyword>
<dbReference type="Proteomes" id="UP000681425">
    <property type="component" value="Chromosome"/>
</dbReference>
<dbReference type="Pfam" id="PF22599">
    <property type="entry name" value="SecDF_P1_head"/>
    <property type="match status" value="1"/>
</dbReference>
<dbReference type="InterPro" id="IPR005791">
    <property type="entry name" value="SecD"/>
</dbReference>
<dbReference type="GO" id="GO:0043952">
    <property type="term" value="P:protein transport by the Sec complex"/>
    <property type="evidence" value="ECO:0007669"/>
    <property type="project" value="UniProtKB-UniRule"/>
</dbReference>
<feature type="transmembrane region" description="Helical" evidence="10">
    <location>
        <begin position="496"/>
        <end position="523"/>
    </location>
</feature>
<dbReference type="Gene3D" id="1.20.1640.10">
    <property type="entry name" value="Multidrug efflux transporter AcrB transmembrane domain"/>
    <property type="match status" value="3"/>
</dbReference>
<feature type="transmembrane region" description="Helical" evidence="10">
    <location>
        <begin position="544"/>
        <end position="571"/>
    </location>
</feature>
<dbReference type="GO" id="GO:0065002">
    <property type="term" value="P:intracellular protein transmembrane transport"/>
    <property type="evidence" value="ECO:0007669"/>
    <property type="project" value="UniProtKB-UniRule"/>
</dbReference>
<dbReference type="RefSeq" id="WP_212610687.1">
    <property type="nucleotide sequence ID" value="NZ_CP073910.1"/>
</dbReference>
<evidence type="ECO:0000256" key="12">
    <source>
        <dbReference type="SAM" id="MobiDB-lite"/>
    </source>
</evidence>
<comment type="similarity">
    <text evidence="10">Belongs to the SecD/SecF family. SecD subfamily.</text>
</comment>
<keyword evidence="5 10" id="KW-0812">Transmembrane</keyword>
<evidence type="ECO:0000313" key="17">
    <source>
        <dbReference type="Proteomes" id="UP000681425"/>
    </source>
</evidence>
<dbReference type="GO" id="GO:0005886">
    <property type="term" value="C:plasma membrane"/>
    <property type="evidence" value="ECO:0007669"/>
    <property type="project" value="UniProtKB-SubCell"/>
</dbReference>
<evidence type="ECO:0000256" key="9">
    <source>
        <dbReference type="ARBA" id="ARBA00023136"/>
    </source>
</evidence>
<reference evidence="16" key="1">
    <citation type="submission" date="2021-04" db="EMBL/GenBank/DDBJ databases">
        <title>Isolation of p-tert-butylphenol degrading bacteria Sphingobium phenoxybenzoativorans Tas13 from active sludge.</title>
        <authorList>
            <person name="Li Y."/>
        </authorList>
    </citation>
    <scope>NUCLEOTIDE SEQUENCE</scope>
    <source>
        <strain evidence="16">Tas13</strain>
    </source>
</reference>
<dbReference type="EMBL" id="CP073910">
    <property type="protein sequence ID" value="QUT07693.1"/>
    <property type="molecule type" value="Genomic_DNA"/>
</dbReference>